<feature type="domain" description="AbiTii" evidence="1">
    <location>
        <begin position="2"/>
        <end position="173"/>
    </location>
</feature>
<name>A0A448IXC8_MYCAU</name>
<protein>
    <recommendedName>
        <fullName evidence="1">AbiTii domain-containing protein</fullName>
    </recommendedName>
</protein>
<keyword evidence="3" id="KW-1185">Reference proteome</keyword>
<organism evidence="2 3">
    <name type="scientific">Mycolicibacterium aurum</name>
    <name type="common">Mycobacterium aurum</name>
    <dbReference type="NCBI Taxonomy" id="1791"/>
    <lineage>
        <taxon>Bacteria</taxon>
        <taxon>Bacillati</taxon>
        <taxon>Actinomycetota</taxon>
        <taxon>Actinomycetes</taxon>
        <taxon>Mycobacteriales</taxon>
        <taxon>Mycobacteriaceae</taxon>
        <taxon>Mycolicibacterium</taxon>
    </lineage>
</organism>
<dbReference type="Proteomes" id="UP000279306">
    <property type="component" value="Chromosome"/>
</dbReference>
<dbReference type="EMBL" id="LR134356">
    <property type="protein sequence ID" value="VEG57094.1"/>
    <property type="molecule type" value="Genomic_DNA"/>
</dbReference>
<dbReference type="KEGG" id="mauu:NCTC10437_04101"/>
<accession>A0A448IXC8</accession>
<evidence type="ECO:0000313" key="3">
    <source>
        <dbReference type="Proteomes" id="UP000279306"/>
    </source>
</evidence>
<sequence length="294" mass="32233">MGLLRKCIALGALTGSEELRAWATSELKGYADDSPLPEYRYLDAPLFVNRSAGPLRMTGEAISPYQIPSDLRQHIPEHIGFRQPVEELSRLVSSEKDSIKMSRDGFSIICAEWTKTLDMFMSVDAMYYSVSGSAIAGMIDMIRTTLLEIVIDMTKDDPLDTLPSRAKVDSVVQVHVSSGDKYEVNVSGSNAGNIGQGSNFSQIQNSSVSKELVDLVSALRATLTQVADEEQRADAEQAIADFEEAVSEENPEPGKIKRRWGWLERIATSVGSAAITQVVKDGTPIVMDQIQLMI</sequence>
<dbReference type="AlphaFoldDB" id="A0A448IXC8"/>
<dbReference type="Pfam" id="PF18864">
    <property type="entry name" value="AbiTii"/>
    <property type="match status" value="1"/>
</dbReference>
<evidence type="ECO:0000313" key="2">
    <source>
        <dbReference type="EMBL" id="VEG57094.1"/>
    </source>
</evidence>
<reference evidence="2 3" key="1">
    <citation type="submission" date="2018-12" db="EMBL/GenBank/DDBJ databases">
        <authorList>
            <consortium name="Pathogen Informatics"/>
        </authorList>
    </citation>
    <scope>NUCLEOTIDE SEQUENCE [LARGE SCALE GENOMIC DNA]</scope>
    <source>
        <strain evidence="2 3">NCTC10437</strain>
    </source>
</reference>
<proteinExistence type="predicted"/>
<dbReference type="InterPro" id="IPR041304">
    <property type="entry name" value="AbiTii"/>
</dbReference>
<dbReference type="STRING" id="1791.GCA_001049355_05450"/>
<evidence type="ECO:0000259" key="1">
    <source>
        <dbReference type="Pfam" id="PF18864"/>
    </source>
</evidence>
<gene>
    <name evidence="2" type="ORF">NCTC10437_04101</name>
</gene>